<feature type="compositionally biased region" description="Polar residues" evidence="1">
    <location>
        <begin position="74"/>
        <end position="86"/>
    </location>
</feature>
<accession>A0ABD3GX34</accession>
<keyword evidence="3" id="KW-1185">Reference proteome</keyword>
<proteinExistence type="predicted"/>
<feature type="region of interest" description="Disordered" evidence="1">
    <location>
        <begin position="1"/>
        <end position="39"/>
    </location>
</feature>
<feature type="compositionally biased region" description="Basic and acidic residues" evidence="1">
    <location>
        <begin position="162"/>
        <end position="171"/>
    </location>
</feature>
<feature type="compositionally biased region" description="Low complexity" evidence="1">
    <location>
        <begin position="119"/>
        <end position="129"/>
    </location>
</feature>
<dbReference type="EMBL" id="JBJQOH010000006">
    <property type="protein sequence ID" value="KAL3682346.1"/>
    <property type="molecule type" value="Genomic_DNA"/>
</dbReference>
<evidence type="ECO:0000313" key="2">
    <source>
        <dbReference type="EMBL" id="KAL3682346.1"/>
    </source>
</evidence>
<evidence type="ECO:0000256" key="1">
    <source>
        <dbReference type="SAM" id="MobiDB-lite"/>
    </source>
</evidence>
<feature type="region of interest" description="Disordered" evidence="1">
    <location>
        <begin position="67"/>
        <end position="171"/>
    </location>
</feature>
<gene>
    <name evidence="2" type="ORF">R1sor_000368</name>
</gene>
<comment type="caution">
    <text evidence="2">The sequence shown here is derived from an EMBL/GenBank/DDBJ whole genome shotgun (WGS) entry which is preliminary data.</text>
</comment>
<feature type="compositionally biased region" description="Polar residues" evidence="1">
    <location>
        <begin position="130"/>
        <end position="139"/>
    </location>
</feature>
<protein>
    <submittedName>
        <fullName evidence="2">Uncharacterized protein</fullName>
    </submittedName>
</protein>
<organism evidence="2 3">
    <name type="scientific">Riccia sorocarpa</name>
    <dbReference type="NCBI Taxonomy" id="122646"/>
    <lineage>
        <taxon>Eukaryota</taxon>
        <taxon>Viridiplantae</taxon>
        <taxon>Streptophyta</taxon>
        <taxon>Embryophyta</taxon>
        <taxon>Marchantiophyta</taxon>
        <taxon>Marchantiopsida</taxon>
        <taxon>Marchantiidae</taxon>
        <taxon>Marchantiales</taxon>
        <taxon>Ricciaceae</taxon>
        <taxon>Riccia</taxon>
    </lineage>
</organism>
<name>A0ABD3GX34_9MARC</name>
<sequence length="171" mass="18999">MPLFPSVGNRGCSRNGEPARFGGNKDKWGQLESSHSRRITITTEYKQPVMRDNPVYPHRWWEDLMHAEAERNTTENPTEGNPQAEAQQRRDTLPVGPTTAAPNSSPPEAPLPSLRDIMQEQQQQKAQSQPGDTTGTHAPNIQHPRSYAAATGIPQPQTTNAKKKELTAEEI</sequence>
<reference evidence="2 3" key="1">
    <citation type="submission" date="2024-09" db="EMBL/GenBank/DDBJ databases">
        <title>Chromosome-scale assembly of Riccia sorocarpa.</title>
        <authorList>
            <person name="Paukszto L."/>
        </authorList>
    </citation>
    <scope>NUCLEOTIDE SEQUENCE [LARGE SCALE GENOMIC DNA]</scope>
    <source>
        <strain evidence="2">LP-2024</strain>
        <tissue evidence="2">Aerial parts of the thallus</tissue>
    </source>
</reference>
<dbReference type="Proteomes" id="UP001633002">
    <property type="component" value="Unassembled WGS sequence"/>
</dbReference>
<evidence type="ECO:0000313" key="3">
    <source>
        <dbReference type="Proteomes" id="UP001633002"/>
    </source>
</evidence>
<dbReference type="AlphaFoldDB" id="A0ABD3GX34"/>